<dbReference type="Pfam" id="PF00078">
    <property type="entry name" value="RVT_1"/>
    <property type="match status" value="1"/>
</dbReference>
<dbReference type="GO" id="GO:0004519">
    <property type="term" value="F:endonuclease activity"/>
    <property type="evidence" value="ECO:0007669"/>
    <property type="project" value="UniProtKB-KW"/>
</dbReference>
<dbReference type="PANTHER" id="PTHR24559:SF444">
    <property type="entry name" value="REVERSE TRANSCRIPTASE DOMAIN-CONTAINING PROTEIN"/>
    <property type="match status" value="1"/>
</dbReference>
<dbReference type="InterPro" id="IPR000477">
    <property type="entry name" value="RT_dom"/>
</dbReference>
<evidence type="ECO:0000256" key="1">
    <source>
        <dbReference type="ARBA" id="ARBA00022679"/>
    </source>
</evidence>
<evidence type="ECO:0000256" key="2">
    <source>
        <dbReference type="ARBA" id="ARBA00022695"/>
    </source>
</evidence>
<dbReference type="EMBL" id="CP133619">
    <property type="protein sequence ID" value="WMV40988.1"/>
    <property type="molecule type" value="Genomic_DNA"/>
</dbReference>
<dbReference type="SUPFAM" id="SSF56672">
    <property type="entry name" value="DNA/RNA polymerases"/>
    <property type="match status" value="1"/>
</dbReference>
<keyword evidence="10" id="KW-1185">Reference proteome</keyword>
<evidence type="ECO:0000256" key="5">
    <source>
        <dbReference type="ARBA" id="ARBA00022801"/>
    </source>
</evidence>
<dbReference type="GO" id="GO:0016787">
    <property type="term" value="F:hydrolase activity"/>
    <property type="evidence" value="ECO:0007669"/>
    <property type="project" value="UniProtKB-KW"/>
</dbReference>
<evidence type="ECO:0000256" key="4">
    <source>
        <dbReference type="ARBA" id="ARBA00022759"/>
    </source>
</evidence>
<evidence type="ECO:0000259" key="8">
    <source>
        <dbReference type="Pfam" id="PF17917"/>
    </source>
</evidence>
<keyword evidence="1" id="KW-0808">Transferase</keyword>
<evidence type="ECO:0000259" key="7">
    <source>
        <dbReference type="Pfam" id="PF00078"/>
    </source>
</evidence>
<dbReference type="InterPro" id="IPR053134">
    <property type="entry name" value="RNA-dir_DNA_polymerase"/>
</dbReference>
<dbReference type="Gene3D" id="3.30.70.270">
    <property type="match status" value="2"/>
</dbReference>
<dbReference type="InterPro" id="IPR043502">
    <property type="entry name" value="DNA/RNA_pol_sf"/>
</dbReference>
<keyword evidence="2" id="KW-0548">Nucleotidyltransferase</keyword>
<evidence type="ECO:0000313" key="10">
    <source>
        <dbReference type="Proteomes" id="UP001234989"/>
    </source>
</evidence>
<dbReference type="Pfam" id="PF17917">
    <property type="entry name" value="RT_RNaseH"/>
    <property type="match status" value="1"/>
</dbReference>
<dbReference type="PANTHER" id="PTHR24559">
    <property type="entry name" value="TRANSPOSON TY3-I GAG-POL POLYPROTEIN"/>
    <property type="match status" value="1"/>
</dbReference>
<dbReference type="FunFam" id="3.30.70.270:FF:000020">
    <property type="entry name" value="Transposon Tf2-6 polyprotein-like Protein"/>
    <property type="match status" value="1"/>
</dbReference>
<accession>A0AAF0U7N3</accession>
<dbReference type="CDD" id="cd01647">
    <property type="entry name" value="RT_LTR"/>
    <property type="match status" value="1"/>
</dbReference>
<evidence type="ECO:0000256" key="3">
    <source>
        <dbReference type="ARBA" id="ARBA00022722"/>
    </source>
</evidence>
<protein>
    <submittedName>
        <fullName evidence="9">Uncharacterized protein</fullName>
    </submittedName>
</protein>
<name>A0AAF0U7N3_SOLVR</name>
<keyword evidence="6" id="KW-0695">RNA-directed DNA polymerase</keyword>
<keyword evidence="5" id="KW-0378">Hydrolase</keyword>
<evidence type="ECO:0000313" key="9">
    <source>
        <dbReference type="EMBL" id="WMV40988.1"/>
    </source>
</evidence>
<gene>
    <name evidence="9" type="ORF">MTR67_034373</name>
</gene>
<keyword evidence="4" id="KW-0255">Endonuclease</keyword>
<dbReference type="InterPro" id="IPR041373">
    <property type="entry name" value="RT_RNaseH"/>
</dbReference>
<dbReference type="Gene3D" id="3.10.10.10">
    <property type="entry name" value="HIV Type 1 Reverse Transcriptase, subunit A, domain 1"/>
    <property type="match status" value="2"/>
</dbReference>
<feature type="domain" description="Reverse transcriptase RNase H-like" evidence="8">
    <location>
        <begin position="230"/>
        <end position="277"/>
    </location>
</feature>
<proteinExistence type="predicted"/>
<dbReference type="Proteomes" id="UP001234989">
    <property type="component" value="Chromosome 8"/>
</dbReference>
<dbReference type="GO" id="GO:0003964">
    <property type="term" value="F:RNA-directed DNA polymerase activity"/>
    <property type="evidence" value="ECO:0007669"/>
    <property type="project" value="UniProtKB-KW"/>
</dbReference>
<evidence type="ECO:0000256" key="6">
    <source>
        <dbReference type="ARBA" id="ARBA00022918"/>
    </source>
</evidence>
<dbReference type="InterPro" id="IPR043128">
    <property type="entry name" value="Rev_trsase/Diguanyl_cyclase"/>
</dbReference>
<keyword evidence="3" id="KW-0540">Nuclease</keyword>
<feature type="domain" description="Reverse transcriptase" evidence="7">
    <location>
        <begin position="64"/>
        <end position="164"/>
    </location>
</feature>
<sequence length="358" mass="41619">MITDRDIDFFIDLEPSTHTIYIPPYLMAPSEMRELKAPIQELLDKGFIHPSASPWGAPVLFNKKKDDSASVFYKIDLRSGYHPLIIRLEDVPKTAFRTHYRQYEFLVMSFGLTNAPAAFMSSMNGVFKTFLDLFIIVFIDDIFVHSKSEEEHVDHLRIVLGVLGKQRSFVGLASYYRRFVKNFSSIATHLTNLTKKEIQFEWTEKFEESFQKFKTLLTTAPILALPIEALFALKIWRHYLYVVKCEEFSDRRSLKHVFIQKDMNLRQQRWMELLEDYDVTIQYYPGKANMLANALSRTAVTMGSLACLIITKRPFAKEIHTLESKFMQLGNSERGGVLASIHVRVTFIEEIKAKQFED</sequence>
<reference evidence="9" key="1">
    <citation type="submission" date="2023-08" db="EMBL/GenBank/DDBJ databases">
        <title>A de novo genome assembly of Solanum verrucosum Schlechtendal, a Mexican diploid species geographically isolated from the other diploid A-genome species in potato relatives.</title>
        <authorList>
            <person name="Hosaka K."/>
        </authorList>
    </citation>
    <scope>NUCLEOTIDE SEQUENCE</scope>
    <source>
        <tissue evidence="9">Young leaves</tissue>
    </source>
</reference>
<dbReference type="AlphaFoldDB" id="A0AAF0U7N3"/>
<organism evidence="9 10">
    <name type="scientific">Solanum verrucosum</name>
    <dbReference type="NCBI Taxonomy" id="315347"/>
    <lineage>
        <taxon>Eukaryota</taxon>
        <taxon>Viridiplantae</taxon>
        <taxon>Streptophyta</taxon>
        <taxon>Embryophyta</taxon>
        <taxon>Tracheophyta</taxon>
        <taxon>Spermatophyta</taxon>
        <taxon>Magnoliopsida</taxon>
        <taxon>eudicotyledons</taxon>
        <taxon>Gunneridae</taxon>
        <taxon>Pentapetalae</taxon>
        <taxon>asterids</taxon>
        <taxon>lamiids</taxon>
        <taxon>Solanales</taxon>
        <taxon>Solanaceae</taxon>
        <taxon>Solanoideae</taxon>
        <taxon>Solaneae</taxon>
        <taxon>Solanum</taxon>
    </lineage>
</organism>